<dbReference type="Proteomes" id="UP000192656">
    <property type="component" value="Unassembled WGS sequence"/>
</dbReference>
<proteinExistence type="predicted"/>
<accession>A0A1W2A0A1</accession>
<gene>
    <name evidence="1" type="ORF">SAMN06297251_103260</name>
</gene>
<evidence type="ECO:0000313" key="2">
    <source>
        <dbReference type="Proteomes" id="UP000192656"/>
    </source>
</evidence>
<organism evidence="1 2">
    <name type="scientific">Fulvimarina manganoxydans</name>
    <dbReference type="NCBI Taxonomy" id="937218"/>
    <lineage>
        <taxon>Bacteria</taxon>
        <taxon>Pseudomonadati</taxon>
        <taxon>Pseudomonadota</taxon>
        <taxon>Alphaproteobacteria</taxon>
        <taxon>Hyphomicrobiales</taxon>
        <taxon>Aurantimonadaceae</taxon>
        <taxon>Fulvimarina</taxon>
    </lineage>
</organism>
<dbReference type="STRING" id="937218.SAMN06297251_103260"/>
<evidence type="ECO:0000313" key="1">
    <source>
        <dbReference type="EMBL" id="SMC54036.1"/>
    </source>
</evidence>
<dbReference type="EMBL" id="FWXR01000003">
    <property type="protein sequence ID" value="SMC54036.1"/>
    <property type="molecule type" value="Genomic_DNA"/>
</dbReference>
<keyword evidence="2" id="KW-1185">Reference proteome</keyword>
<dbReference type="AlphaFoldDB" id="A0A1W2A0A1"/>
<reference evidence="1 2" key="1">
    <citation type="submission" date="2017-04" db="EMBL/GenBank/DDBJ databases">
        <authorList>
            <person name="Afonso C.L."/>
            <person name="Miller P.J."/>
            <person name="Scott M.A."/>
            <person name="Spackman E."/>
            <person name="Goraichik I."/>
            <person name="Dimitrov K.M."/>
            <person name="Suarez D.L."/>
            <person name="Swayne D.E."/>
        </authorList>
    </citation>
    <scope>NUCLEOTIDE SEQUENCE [LARGE SCALE GENOMIC DNA]</scope>
    <source>
        <strain evidence="1 2">CGMCC 1.10972</strain>
    </source>
</reference>
<sequence length="39" mass="4089">MVESACAHGLCLRLDHEAASVKRENAAFGGFFGVGHADN</sequence>
<name>A0A1W2A0A1_9HYPH</name>
<protein>
    <submittedName>
        <fullName evidence="1">Uncharacterized protein</fullName>
    </submittedName>
</protein>